<sequence>MFVIFVLKLLNEHKKFYKMHAKKITRLKTYLFLLPFFILIISCSVKNSTLKKGSEIEKNGNFKEASELYMNVLFRKNNIPEVQNALRRSAQLHISETAFSIANKNERNDQKGVVDDYYSLTQFVNRVNAFTKNIDIDSQTKAIYQKNLALYLNNEYDLANKYLSEEKFADAENTLKNIQKFDSNYKDTSKKLVTAVNEPLYLRGIEEFSNKKYIASYQTWNRIATKEPNYKDVKNKLQQALNERYKEGSYFLMQENFKEAEQAFYDVSQINNNYLDVRNLYKEAYSEPIYRKAVKDLKIDKCRTAYLGLENIINKFNSYKNAEELKNTALKCAEYPIIIESYRTSSSNGFENRIQNAVIEDILSSKNPFVTIIKGGTSNNSPLFNINSTRPTNSQLSRYVNNSYANTRAKAILTVHINEYKLQESQPRVFNRNGIEVKRIKARNGSDSIVEKAVTYKEYERRNTLSSSITYSLIEIKTGKILMQKTIQKNDEQEVRYARYNSNNLSLIYPTRIIGSTFSRDDSNYKVLQSLFQTPEIIDNEQLSENILTDFRRRITNDVLVFNPEE</sequence>
<name>A0A365P1T3_9FLAO</name>
<dbReference type="Gene3D" id="1.25.40.10">
    <property type="entry name" value="Tetratricopeptide repeat domain"/>
    <property type="match status" value="1"/>
</dbReference>
<accession>A0A365P1T3</accession>
<dbReference type="AlphaFoldDB" id="A0A365P1T3"/>
<reference evidence="1 2" key="1">
    <citation type="submission" date="2018-06" db="EMBL/GenBank/DDBJ databases">
        <title>Flavobacterium tibetense sp. nov., isolated from a wetland YonghuCo on Tibetan Plateau.</title>
        <authorList>
            <person name="Xing P."/>
            <person name="Phurbu D."/>
            <person name="Lu H."/>
        </authorList>
    </citation>
    <scope>NUCLEOTIDE SEQUENCE [LARGE SCALE GENOMIC DNA]</scope>
    <source>
        <strain evidence="1 2">YH5</strain>
    </source>
</reference>
<dbReference type="InterPro" id="IPR011990">
    <property type="entry name" value="TPR-like_helical_dom_sf"/>
</dbReference>
<dbReference type="EMBL" id="QLST01000007">
    <property type="protein sequence ID" value="RBA28402.1"/>
    <property type="molecule type" value="Genomic_DNA"/>
</dbReference>
<comment type="caution">
    <text evidence="1">The sequence shown here is derived from an EMBL/GenBank/DDBJ whole genome shotgun (WGS) entry which is preliminary data.</text>
</comment>
<evidence type="ECO:0000313" key="2">
    <source>
        <dbReference type="Proteomes" id="UP000253319"/>
    </source>
</evidence>
<organism evidence="1 2">
    <name type="scientific">Flavobacterium tibetense</name>
    <dbReference type="NCBI Taxonomy" id="2233533"/>
    <lineage>
        <taxon>Bacteria</taxon>
        <taxon>Pseudomonadati</taxon>
        <taxon>Bacteroidota</taxon>
        <taxon>Flavobacteriia</taxon>
        <taxon>Flavobacteriales</taxon>
        <taxon>Flavobacteriaceae</taxon>
        <taxon>Flavobacterium</taxon>
    </lineage>
</organism>
<protein>
    <submittedName>
        <fullName evidence="1">Uncharacterized protein</fullName>
    </submittedName>
</protein>
<evidence type="ECO:0000313" key="1">
    <source>
        <dbReference type="EMBL" id="RBA28402.1"/>
    </source>
</evidence>
<proteinExistence type="predicted"/>
<keyword evidence="2" id="KW-1185">Reference proteome</keyword>
<gene>
    <name evidence="1" type="ORF">DPN68_06740</name>
</gene>
<dbReference type="Proteomes" id="UP000253319">
    <property type="component" value="Unassembled WGS sequence"/>
</dbReference>